<dbReference type="Proteomes" id="UP001055114">
    <property type="component" value="Unassembled WGS sequence"/>
</dbReference>
<dbReference type="PANTHER" id="PTHR46844">
    <property type="entry name" value="SLR5058 PROTEIN"/>
    <property type="match status" value="1"/>
</dbReference>
<evidence type="ECO:0008006" key="4">
    <source>
        <dbReference type="Google" id="ProtNLM"/>
    </source>
</evidence>
<dbReference type="EMBL" id="BQNZ01000003">
    <property type="protein sequence ID" value="GKH73387.1"/>
    <property type="molecule type" value="Genomic_DNA"/>
</dbReference>
<evidence type="ECO:0000313" key="2">
    <source>
        <dbReference type="EMBL" id="GKH73387.1"/>
    </source>
</evidence>
<sequence length="1058" mass="121810">MNKQNLTDYLCGLLTANNPDCLNSFVHVGADEIPDAYLVAINDDLTNDGESEVWTEHSEVDLNNSSNRANEPEDFDEDNSYGDDGVGENDINVIRPAMDVILQERQAVILGNPGSGKTTLLQYVLHSMARCCMDNGMRTDVPVYIPLKELSPSVSLENWLESFISRSDFGDAFSRGAVFLFLDGLNEVLPSVYDSTIRTISQFMKVYPDCGVVITSRLYGYSGQLDIPSFLLQGLTDDNICSYIQKRIGDSGLFQYIKGHKKLHEQSRNPLLLNMFVSLWLSCGYLPKARLHLYDEFISYQLQKGGVVSNDDRQIVVDSLSRLAYSMRSYGYLSDSITGLDSIVSDWMDPDRVGEVTRMLMDSGLLSVTSKGIDFWCISFIHETFQEYFSTLYIYRDYVATGHLCVDFSLPEWGESLKMLTESLSLRADTDKLSGFLGIVCSQFEMGSKTDCFNDRLDRLFSTLSECFPHSPSLSALMEQYLFLNMKNFLKLPSYYRTVARFDQICSSLAVLGSSKLTGILFRSYKWLQYWLYDVDSLEYLGAKCLIPPTKVILQYLDAFPNKMEIYMYMQDIRTQYGCFESINLRLKYLMVYLANHMNREECREMYLAIGDMDALLRTSDMDFVERETEGKANILFPHLSSSLKVISPEAVIRFYQMMFGRMCRENQMCLLDSEVLADFILRCPGLDEVLLRESQFQKYQDQILAACFMVPCQYLSDYYFKLLPVLRDSIQLRSIHSVTSIIWYKAADGLFYLQLDIPNLSDGTDNEFQQLKKQYPDVRLRKIQLNYFAIDAELTEGTPQGVIKIEPNYTVDHEIIPIKRENRIIILCAQKTSYKPKNKYSVCMDGTTYLLKCCQKISVRMVNSYQMNNQVVEYSIKKGFNKELFRDYYYYFRADEVEPWQLDCSANLSYRLKAKLGLLGRLLDTVPAIDKLAVVLEVVDTRVIVQFRNKATLSRFPQRYTVLKPGDIVFKYESKLYKIENQMLLDNVAMVHGEVVSKNGDNLFIAFPDNEYNKDYYYFDVNQEFKIGDKVRFFPVLNRANRFYGSPLACLVRKDEA</sequence>
<accession>A0AA37NEN4</accession>
<dbReference type="InterPro" id="IPR027417">
    <property type="entry name" value="P-loop_NTPase"/>
</dbReference>
<proteinExistence type="predicted"/>
<evidence type="ECO:0000313" key="3">
    <source>
        <dbReference type="Proteomes" id="UP001055114"/>
    </source>
</evidence>
<gene>
    <name evidence="2" type="ORF">CE91St3_32500</name>
</gene>
<name>A0AA37NEN4_9BACT</name>
<dbReference type="SUPFAM" id="SSF52540">
    <property type="entry name" value="P-loop containing nucleoside triphosphate hydrolases"/>
    <property type="match status" value="1"/>
</dbReference>
<dbReference type="AlphaFoldDB" id="A0AA37NEN4"/>
<evidence type="ECO:0000256" key="1">
    <source>
        <dbReference type="SAM" id="MobiDB-lite"/>
    </source>
</evidence>
<feature type="region of interest" description="Disordered" evidence="1">
    <location>
        <begin position="52"/>
        <end position="83"/>
    </location>
</feature>
<dbReference type="RefSeq" id="WP_122298786.1">
    <property type="nucleotide sequence ID" value="NZ_BQNZ01000003.1"/>
</dbReference>
<protein>
    <recommendedName>
        <fullName evidence="4">NACHT domain-containing protein</fullName>
    </recommendedName>
</protein>
<dbReference type="PANTHER" id="PTHR46844:SF1">
    <property type="entry name" value="SLR5058 PROTEIN"/>
    <property type="match status" value="1"/>
</dbReference>
<organism evidence="2 3">
    <name type="scientific">Parabacteroides merdae</name>
    <dbReference type="NCBI Taxonomy" id="46503"/>
    <lineage>
        <taxon>Bacteria</taxon>
        <taxon>Pseudomonadati</taxon>
        <taxon>Bacteroidota</taxon>
        <taxon>Bacteroidia</taxon>
        <taxon>Bacteroidales</taxon>
        <taxon>Tannerellaceae</taxon>
        <taxon>Parabacteroides</taxon>
    </lineage>
</organism>
<comment type="caution">
    <text evidence="2">The sequence shown here is derived from an EMBL/GenBank/DDBJ whole genome shotgun (WGS) entry which is preliminary data.</text>
</comment>
<dbReference type="Gene3D" id="3.40.50.300">
    <property type="entry name" value="P-loop containing nucleotide triphosphate hydrolases"/>
    <property type="match status" value="1"/>
</dbReference>
<feature type="compositionally biased region" description="Acidic residues" evidence="1">
    <location>
        <begin position="72"/>
        <end position="83"/>
    </location>
</feature>
<reference evidence="2" key="1">
    <citation type="submission" date="2022-01" db="EMBL/GenBank/DDBJ databases">
        <title>Novel bile acid biosynthetic pathways are enriched in the microbiome of centenarians.</title>
        <authorList>
            <person name="Sato Y."/>
            <person name="Atarashi K."/>
            <person name="Plichta R.D."/>
            <person name="Arai Y."/>
            <person name="Sasajima S."/>
            <person name="Kearney M.S."/>
            <person name="Suda W."/>
            <person name="Takeshita K."/>
            <person name="Sasaki T."/>
            <person name="Okamoto S."/>
            <person name="Skelly N.A."/>
            <person name="Okamura Y."/>
            <person name="Vlamakis H."/>
            <person name="Li Y."/>
            <person name="Tanoue T."/>
            <person name="Takei H."/>
            <person name="Nittono H."/>
            <person name="Narushima S."/>
            <person name="Irie J."/>
            <person name="Itoh H."/>
            <person name="Moriya K."/>
            <person name="Sugiura Y."/>
            <person name="Suematsu M."/>
            <person name="Moritoki N."/>
            <person name="Shibata S."/>
            <person name="Littman R.D."/>
            <person name="Fischbach A.M."/>
            <person name="Uwamino Y."/>
            <person name="Inoue T."/>
            <person name="Honda A."/>
            <person name="Hattori M."/>
            <person name="Murai T."/>
            <person name="Xavier J.R."/>
            <person name="Hirose N."/>
            <person name="Honda K."/>
        </authorList>
    </citation>
    <scope>NUCLEOTIDE SEQUENCE</scope>
    <source>
        <strain evidence="2">CE91-St3</strain>
    </source>
</reference>